<dbReference type="GO" id="GO:0004383">
    <property type="term" value="F:guanylate cyclase activity"/>
    <property type="evidence" value="ECO:0007669"/>
    <property type="project" value="UniProtKB-EC"/>
</dbReference>
<evidence type="ECO:0000256" key="4">
    <source>
        <dbReference type="ARBA" id="ARBA00022741"/>
    </source>
</evidence>
<evidence type="ECO:0000256" key="7">
    <source>
        <dbReference type="ARBA" id="ARBA00023293"/>
    </source>
</evidence>
<dbReference type="Gene3D" id="3.90.1520.10">
    <property type="entry name" value="H-NOX domain"/>
    <property type="match status" value="1"/>
</dbReference>
<dbReference type="SUPFAM" id="SSF55073">
    <property type="entry name" value="Nucleotide cyclase"/>
    <property type="match status" value="1"/>
</dbReference>
<organism evidence="9 10">
    <name type="scientific">Patella caerulea</name>
    <name type="common">Rayed Mediterranean limpet</name>
    <dbReference type="NCBI Taxonomy" id="87958"/>
    <lineage>
        <taxon>Eukaryota</taxon>
        <taxon>Metazoa</taxon>
        <taxon>Spiralia</taxon>
        <taxon>Lophotrochozoa</taxon>
        <taxon>Mollusca</taxon>
        <taxon>Gastropoda</taxon>
        <taxon>Patellogastropoda</taxon>
        <taxon>Patelloidea</taxon>
        <taxon>Patellidae</taxon>
        <taxon>Patella</taxon>
    </lineage>
</organism>
<evidence type="ECO:0000256" key="2">
    <source>
        <dbReference type="ARBA" id="ARBA00012202"/>
    </source>
</evidence>
<dbReference type="GO" id="GO:0020037">
    <property type="term" value="F:heme binding"/>
    <property type="evidence" value="ECO:0007669"/>
    <property type="project" value="InterPro"/>
</dbReference>
<dbReference type="Gene3D" id="3.30.70.1230">
    <property type="entry name" value="Nucleotide cyclase"/>
    <property type="match status" value="1"/>
</dbReference>
<feature type="domain" description="Guanylate cyclase" evidence="8">
    <location>
        <begin position="417"/>
        <end position="546"/>
    </location>
</feature>
<dbReference type="EMBL" id="JAZGQO010000002">
    <property type="protein sequence ID" value="KAK6189742.1"/>
    <property type="molecule type" value="Genomic_DNA"/>
</dbReference>
<dbReference type="GO" id="GO:0008074">
    <property type="term" value="C:guanylate cyclase complex, soluble"/>
    <property type="evidence" value="ECO:0007669"/>
    <property type="project" value="TreeGrafter"/>
</dbReference>
<gene>
    <name evidence="9" type="ORF">SNE40_001740</name>
</gene>
<keyword evidence="4" id="KW-0547">Nucleotide-binding</keyword>
<dbReference type="Gene3D" id="6.10.250.780">
    <property type="match status" value="1"/>
</dbReference>
<dbReference type="Pfam" id="PF07700">
    <property type="entry name" value="HNOB"/>
    <property type="match status" value="1"/>
</dbReference>
<dbReference type="SUPFAM" id="SSF111126">
    <property type="entry name" value="Ligand-binding domain in the NO signalling and Golgi transport"/>
    <property type="match status" value="1"/>
</dbReference>
<dbReference type="Pfam" id="PF00211">
    <property type="entry name" value="Guanylate_cyc"/>
    <property type="match status" value="1"/>
</dbReference>
<dbReference type="InterPro" id="IPR011645">
    <property type="entry name" value="HNOB_dom_associated"/>
</dbReference>
<dbReference type="InterPro" id="IPR001054">
    <property type="entry name" value="A/G_cyclase"/>
</dbReference>
<proteinExistence type="predicted"/>
<evidence type="ECO:0000256" key="6">
    <source>
        <dbReference type="ARBA" id="ARBA00023239"/>
    </source>
</evidence>
<reference evidence="9 10" key="1">
    <citation type="submission" date="2024-01" db="EMBL/GenBank/DDBJ databases">
        <title>The genome of the rayed Mediterranean limpet Patella caerulea (Linnaeus, 1758).</title>
        <authorList>
            <person name="Anh-Thu Weber A."/>
            <person name="Halstead-Nussloch G."/>
        </authorList>
    </citation>
    <scope>NUCLEOTIDE SEQUENCE [LARGE SCALE GENOMIC DNA]</scope>
    <source>
        <strain evidence="9">AATW-2023a</strain>
        <tissue evidence="9">Whole specimen</tissue>
    </source>
</reference>
<dbReference type="InterPro" id="IPR042463">
    <property type="entry name" value="HNOB_dom_associated_sf"/>
</dbReference>
<evidence type="ECO:0000313" key="10">
    <source>
        <dbReference type="Proteomes" id="UP001347796"/>
    </source>
</evidence>
<keyword evidence="7" id="KW-0141">cGMP biosynthesis</keyword>
<dbReference type="Pfam" id="PF07701">
    <property type="entry name" value="HNOBA"/>
    <property type="match status" value="1"/>
</dbReference>
<accession>A0AAN8K4R3</accession>
<evidence type="ECO:0000256" key="1">
    <source>
        <dbReference type="ARBA" id="ARBA00004496"/>
    </source>
</evidence>
<dbReference type="Proteomes" id="UP001347796">
    <property type="component" value="Unassembled WGS sequence"/>
</dbReference>
<comment type="subcellular location">
    <subcellularLocation>
        <location evidence="1">Cytoplasm</location>
    </subcellularLocation>
</comment>
<dbReference type="PANTHER" id="PTHR45655:SF5">
    <property type="entry name" value="SOLUBLE GUANYLATE CYCLASE 89DA-RELATED"/>
    <property type="match status" value="1"/>
</dbReference>
<dbReference type="InterPro" id="IPR029787">
    <property type="entry name" value="Nucleotide_cyclase"/>
</dbReference>
<evidence type="ECO:0000256" key="5">
    <source>
        <dbReference type="ARBA" id="ARBA00023134"/>
    </source>
</evidence>
<dbReference type="InterPro" id="IPR038158">
    <property type="entry name" value="H-NOX_domain_sf"/>
</dbReference>
<sequence length="617" mass="70766">MYGLLFESIQHYIKEDYGEEEWLKILEDAGLKNMVFTTHNVYKDQIMLNLASSCSNILRDRTMDEFLGYFGTCFVNFCAGYGYDKILRVAGRHYRDFLNGIDNLHETIRFSYPRLKSPSFIVETEDAYGCVLVYRSIRHGFSSYVIGQLRQCAKQFYNVDVEVRILEQLEQSGRYHTTFRLNFHNKGFKPENEKKAAISEEFRTISGTTFFKLFPFCIVFDNTMTIRHVGESLATMMGEVKDTKITDKFSLRRPLVEFTWDNILSFQTVIFELEAGRYIDGSSKLSASKTCTHYKKLLLKGQLKYLPDWKMVAFLCTPLITDLEDMQKTGLFMNDLNMYDNSREMVLCGWHNASQLEHRVDQEVEASRQIAENLQKLDQWRRKGDALLYSMMPRSIAIRLKNGEDPINTCESFDSVSVMFCYLVGFTEMCARASALQIVECINNVFIFFDDIVDRYKLFKVETLGDAVYMVAGGVPDRQPDHAQRVARLALEFLEKARTLKDPLSGNNLKARIGMHIGSVASGLVGRKTPQYCLFGDTVNTASRMQSYSEAGRIHISQPCKDSLQGKGFIIKYRGFVHVKVSFSLLLSTSSQVRLYFTSENSSKTLIDSPLPKLDSN</sequence>
<dbReference type="InterPro" id="IPR011644">
    <property type="entry name" value="Heme_NO-bd"/>
</dbReference>
<keyword evidence="3" id="KW-0963">Cytoplasm</keyword>
<dbReference type="GO" id="GO:0070482">
    <property type="term" value="P:response to oxygen levels"/>
    <property type="evidence" value="ECO:0007669"/>
    <property type="project" value="TreeGrafter"/>
</dbReference>
<name>A0AAN8K4R3_PATCE</name>
<dbReference type="AlphaFoldDB" id="A0AAN8K4R3"/>
<keyword evidence="5" id="KW-0342">GTP-binding</keyword>
<comment type="caution">
    <text evidence="9">The sequence shown here is derived from an EMBL/GenBank/DDBJ whole genome shotgun (WGS) entry which is preliminary data.</text>
</comment>
<dbReference type="EC" id="4.6.1.2" evidence="2"/>
<evidence type="ECO:0000256" key="3">
    <source>
        <dbReference type="ARBA" id="ARBA00022490"/>
    </source>
</evidence>
<dbReference type="Gene3D" id="3.30.450.260">
    <property type="entry name" value="Haem NO binding associated domain"/>
    <property type="match status" value="1"/>
</dbReference>
<evidence type="ECO:0000313" key="9">
    <source>
        <dbReference type="EMBL" id="KAK6189742.1"/>
    </source>
</evidence>
<keyword evidence="6" id="KW-0456">Lyase</keyword>
<dbReference type="GO" id="GO:0005525">
    <property type="term" value="F:GTP binding"/>
    <property type="evidence" value="ECO:0007669"/>
    <property type="project" value="UniProtKB-KW"/>
</dbReference>
<keyword evidence="10" id="KW-1185">Reference proteome</keyword>
<dbReference type="PROSITE" id="PS50125">
    <property type="entry name" value="GUANYLATE_CYCLASE_2"/>
    <property type="match status" value="1"/>
</dbReference>
<dbReference type="GO" id="GO:0019934">
    <property type="term" value="P:cGMP-mediated signaling"/>
    <property type="evidence" value="ECO:0007669"/>
    <property type="project" value="TreeGrafter"/>
</dbReference>
<protein>
    <recommendedName>
        <fullName evidence="2">guanylate cyclase</fullName>
        <ecNumber evidence="2">4.6.1.2</ecNumber>
    </recommendedName>
</protein>
<dbReference type="InterPro" id="IPR024096">
    <property type="entry name" value="NO_sig/Golgi_transp_ligand-bd"/>
</dbReference>
<dbReference type="SMART" id="SM00044">
    <property type="entry name" value="CYCc"/>
    <property type="match status" value="1"/>
</dbReference>
<dbReference type="CDD" id="cd07302">
    <property type="entry name" value="CHD"/>
    <property type="match status" value="1"/>
</dbReference>
<dbReference type="PANTHER" id="PTHR45655">
    <property type="entry name" value="GUANYLATE CYCLASE SOLUBLE SUBUNIT BETA-2"/>
    <property type="match status" value="1"/>
</dbReference>
<evidence type="ECO:0000259" key="8">
    <source>
        <dbReference type="PROSITE" id="PS50125"/>
    </source>
</evidence>